<dbReference type="EMBL" id="QXUI01000011">
    <property type="protein sequence ID" value="RIM90982.1"/>
    <property type="molecule type" value="Genomic_DNA"/>
</dbReference>
<gene>
    <name evidence="1" type="ORF">BU104_12685</name>
</gene>
<dbReference type="RefSeq" id="WP_119555528.1">
    <property type="nucleotide sequence ID" value="NZ_QXUI01000011.1"/>
</dbReference>
<organism evidence="1 2">
    <name type="scientific">Staphylococcus xylosus</name>
    <dbReference type="NCBI Taxonomy" id="1288"/>
    <lineage>
        <taxon>Bacteria</taxon>
        <taxon>Bacillati</taxon>
        <taxon>Bacillota</taxon>
        <taxon>Bacilli</taxon>
        <taxon>Bacillales</taxon>
        <taxon>Staphylococcaceae</taxon>
        <taxon>Staphylococcus</taxon>
    </lineage>
</organism>
<evidence type="ECO:0000313" key="2">
    <source>
        <dbReference type="Proteomes" id="UP000285579"/>
    </source>
</evidence>
<sequence>MKFKNQLFENQLKWLCDFLEITYTDFETFSSWILTKKGYVIVEVPKDTYKRKSTQQLTIFDYEIDNRSAI</sequence>
<proteinExistence type="predicted"/>
<dbReference type="AlphaFoldDB" id="A0AAQ0LXX2"/>
<evidence type="ECO:0000313" key="1">
    <source>
        <dbReference type="EMBL" id="RIM90982.1"/>
    </source>
</evidence>
<protein>
    <submittedName>
        <fullName evidence="1">Uncharacterized protein</fullName>
    </submittedName>
</protein>
<reference evidence="1 2" key="1">
    <citation type="journal article" date="2016" name="Front. Microbiol.">
        <title>Comprehensive Phylogenetic Analysis of Bovine Non-aureus Staphylococci Species Based on Whole-Genome Sequencing.</title>
        <authorList>
            <person name="Naushad S."/>
            <person name="Barkema H.W."/>
            <person name="Luby C."/>
            <person name="Condas L.A."/>
            <person name="Nobrega D.B."/>
            <person name="Carson D.A."/>
            <person name="De Buck J."/>
        </authorList>
    </citation>
    <scope>NUCLEOTIDE SEQUENCE [LARGE SCALE GENOMIC DNA]</scope>
    <source>
        <strain evidence="1 2">SNUC 1349</strain>
    </source>
</reference>
<accession>A0AAQ0LXX2</accession>
<comment type="caution">
    <text evidence="1">The sequence shown here is derived from an EMBL/GenBank/DDBJ whole genome shotgun (WGS) entry which is preliminary data.</text>
</comment>
<dbReference type="Proteomes" id="UP000285579">
    <property type="component" value="Unassembled WGS sequence"/>
</dbReference>
<name>A0AAQ0LXX2_STAXY</name>